<name>A0AAD5IAV7_ACENE</name>
<keyword evidence="3" id="KW-1185">Reference proteome</keyword>
<evidence type="ECO:0000313" key="3">
    <source>
        <dbReference type="Proteomes" id="UP001064489"/>
    </source>
</evidence>
<evidence type="ECO:0000256" key="1">
    <source>
        <dbReference type="SAM" id="MobiDB-lite"/>
    </source>
</evidence>
<accession>A0AAD5IAV7</accession>
<sequence length="111" mass="12115">MWLDYIVDIFLYEDNLGAGWISRPTVDLEYLMTCVESGNLSCVVLPRIVGSSKQGEASTNEILSVGLPLSILRSDCGDCRILRCCARHPHGNRNTRSGSSNQLGLSENPAS</sequence>
<dbReference type="Proteomes" id="UP001064489">
    <property type="component" value="Chromosome 12"/>
</dbReference>
<feature type="compositionally biased region" description="Polar residues" evidence="1">
    <location>
        <begin position="94"/>
        <end position="111"/>
    </location>
</feature>
<evidence type="ECO:0000313" key="2">
    <source>
        <dbReference type="EMBL" id="KAI9157625.1"/>
    </source>
</evidence>
<dbReference type="EMBL" id="JAJSOW010000107">
    <property type="protein sequence ID" value="KAI9157625.1"/>
    <property type="molecule type" value="Genomic_DNA"/>
</dbReference>
<proteinExistence type="predicted"/>
<gene>
    <name evidence="2" type="ORF">LWI28_025454</name>
</gene>
<reference evidence="2" key="1">
    <citation type="journal article" date="2022" name="Plant J.">
        <title>Strategies of tolerance reflected in two North American maple genomes.</title>
        <authorList>
            <person name="McEvoy S.L."/>
            <person name="Sezen U.U."/>
            <person name="Trouern-Trend A."/>
            <person name="McMahon S.M."/>
            <person name="Schaberg P.G."/>
            <person name="Yang J."/>
            <person name="Wegrzyn J.L."/>
            <person name="Swenson N.G."/>
        </authorList>
    </citation>
    <scope>NUCLEOTIDE SEQUENCE</scope>
    <source>
        <strain evidence="2">91603</strain>
    </source>
</reference>
<feature type="region of interest" description="Disordered" evidence="1">
    <location>
        <begin position="89"/>
        <end position="111"/>
    </location>
</feature>
<organism evidence="2 3">
    <name type="scientific">Acer negundo</name>
    <name type="common">Box elder</name>
    <dbReference type="NCBI Taxonomy" id="4023"/>
    <lineage>
        <taxon>Eukaryota</taxon>
        <taxon>Viridiplantae</taxon>
        <taxon>Streptophyta</taxon>
        <taxon>Embryophyta</taxon>
        <taxon>Tracheophyta</taxon>
        <taxon>Spermatophyta</taxon>
        <taxon>Magnoliopsida</taxon>
        <taxon>eudicotyledons</taxon>
        <taxon>Gunneridae</taxon>
        <taxon>Pentapetalae</taxon>
        <taxon>rosids</taxon>
        <taxon>malvids</taxon>
        <taxon>Sapindales</taxon>
        <taxon>Sapindaceae</taxon>
        <taxon>Hippocastanoideae</taxon>
        <taxon>Acereae</taxon>
        <taxon>Acer</taxon>
    </lineage>
</organism>
<protein>
    <submittedName>
        <fullName evidence="2">Uncharacterized protein</fullName>
    </submittedName>
</protein>
<dbReference type="AlphaFoldDB" id="A0AAD5IAV7"/>
<comment type="caution">
    <text evidence="2">The sequence shown here is derived from an EMBL/GenBank/DDBJ whole genome shotgun (WGS) entry which is preliminary data.</text>
</comment>
<reference evidence="2" key="2">
    <citation type="submission" date="2023-02" db="EMBL/GenBank/DDBJ databases">
        <authorList>
            <person name="Swenson N.G."/>
            <person name="Wegrzyn J.L."/>
            <person name="Mcevoy S.L."/>
        </authorList>
    </citation>
    <scope>NUCLEOTIDE SEQUENCE</scope>
    <source>
        <strain evidence="2">91603</strain>
        <tissue evidence="2">Leaf</tissue>
    </source>
</reference>